<sequence>MSVHGYCRRFANQLLNRQSTTDIQLAALEARLLGEFSLVFPYDFIEEQEKHACEILLSDASDAQKQFAILVLRELVLNAPTSFFQQFGAFVCAIVSAFRDKNAATRELASVTLRSAFELAAAREQRNRLGVLVNSGSGFAGVDTVRGLEFQGTTTSDSTDAFGFSRAHCGSHGGIRNSISHDTSIAGLSRSTTSHSSSPIDWYRNCLIEAFRAFPAPGTTGSSSDQNMMVSAVFIKANTLYCVKLQLQFPQFWYEIPVHGPLFENNR</sequence>
<evidence type="ECO:0000313" key="3">
    <source>
        <dbReference type="WBParaSite" id="ECPE_0001645001-mRNA-1"/>
    </source>
</evidence>
<reference evidence="1 2" key="2">
    <citation type="submission" date="2018-11" db="EMBL/GenBank/DDBJ databases">
        <authorList>
            <consortium name="Pathogen Informatics"/>
        </authorList>
    </citation>
    <scope>NUCLEOTIDE SEQUENCE [LARGE SCALE GENOMIC DNA]</scope>
    <source>
        <strain evidence="1 2">Egypt</strain>
    </source>
</reference>
<keyword evidence="2" id="KW-1185">Reference proteome</keyword>
<evidence type="ECO:0000313" key="2">
    <source>
        <dbReference type="Proteomes" id="UP000272942"/>
    </source>
</evidence>
<gene>
    <name evidence="1" type="ORF">ECPE_LOCUS16407</name>
</gene>
<protein>
    <submittedName>
        <fullName evidence="3">CLASP_N domain-containing protein</fullName>
    </submittedName>
</protein>
<dbReference type="SUPFAM" id="SSF48371">
    <property type="entry name" value="ARM repeat"/>
    <property type="match status" value="1"/>
</dbReference>
<evidence type="ECO:0000313" key="1">
    <source>
        <dbReference type="EMBL" id="VDP93679.1"/>
    </source>
</evidence>
<organism evidence="3">
    <name type="scientific">Echinostoma caproni</name>
    <dbReference type="NCBI Taxonomy" id="27848"/>
    <lineage>
        <taxon>Eukaryota</taxon>
        <taxon>Metazoa</taxon>
        <taxon>Spiralia</taxon>
        <taxon>Lophotrochozoa</taxon>
        <taxon>Platyhelminthes</taxon>
        <taxon>Trematoda</taxon>
        <taxon>Digenea</taxon>
        <taxon>Plagiorchiida</taxon>
        <taxon>Echinostomata</taxon>
        <taxon>Echinostomatoidea</taxon>
        <taxon>Echinostomatidae</taxon>
        <taxon>Echinostoma</taxon>
    </lineage>
</organism>
<proteinExistence type="predicted"/>
<accession>A0A183BB22</accession>
<dbReference type="AlphaFoldDB" id="A0A183BB22"/>
<dbReference type="OrthoDB" id="2250022at2759"/>
<dbReference type="WBParaSite" id="ECPE_0001645001-mRNA-1">
    <property type="protein sequence ID" value="ECPE_0001645001-mRNA-1"/>
    <property type="gene ID" value="ECPE_0001645001"/>
</dbReference>
<dbReference type="Proteomes" id="UP000272942">
    <property type="component" value="Unassembled WGS sequence"/>
</dbReference>
<reference evidence="3" key="1">
    <citation type="submission" date="2016-06" db="UniProtKB">
        <authorList>
            <consortium name="WormBaseParasite"/>
        </authorList>
    </citation>
    <scope>IDENTIFICATION</scope>
</reference>
<dbReference type="InterPro" id="IPR016024">
    <property type="entry name" value="ARM-type_fold"/>
</dbReference>
<name>A0A183BB22_9TREM</name>
<dbReference type="EMBL" id="UZAN01064205">
    <property type="protein sequence ID" value="VDP93679.1"/>
    <property type="molecule type" value="Genomic_DNA"/>
</dbReference>